<sequence length="109" mass="11699">TPKQFPLASPGNRFQVVEGPVSYVCTPNAANPNLGTLTRFWGYTRQLYQPTAFSAATPQALLARQVGACTITYQAGITERGGLVSMTIELTMAGETVRLHSNAQVSNQP</sequence>
<accession>A0A7C9KYJ2</accession>
<reference evidence="1 2" key="1">
    <citation type="submission" date="2019-09" db="EMBL/GenBank/DDBJ databases">
        <title>H2 Metabolism Revealed by Metagenomic Analysis in Subglacial Sediment of East Antarctica.</title>
        <authorList>
            <person name="Yang Z."/>
            <person name="Zhang Y."/>
            <person name="Lv Y."/>
            <person name="Yan W."/>
            <person name="Xiao X."/>
            <person name="Sun B."/>
            <person name="Ma H."/>
        </authorList>
    </citation>
    <scope>NUCLEOTIDE SEQUENCE [LARGE SCALE GENOMIC DNA]</scope>
    <source>
        <strain evidence="1">Bin2_2</strain>
    </source>
</reference>
<gene>
    <name evidence="1" type="ORF">GZ085_08260</name>
</gene>
<organism evidence="1 2">
    <name type="scientific">Sulfuriferula multivorans</name>
    <dbReference type="NCBI Taxonomy" id="1559896"/>
    <lineage>
        <taxon>Bacteria</taxon>
        <taxon>Pseudomonadati</taxon>
        <taxon>Pseudomonadota</taxon>
        <taxon>Betaproteobacteria</taxon>
        <taxon>Nitrosomonadales</taxon>
        <taxon>Sulfuricellaceae</taxon>
        <taxon>Sulfuriferula</taxon>
    </lineage>
</organism>
<name>A0A7C9KYJ2_9PROT</name>
<protein>
    <submittedName>
        <fullName evidence="1">Uncharacterized protein</fullName>
    </submittedName>
</protein>
<dbReference type="AlphaFoldDB" id="A0A7C9KYJ2"/>
<comment type="caution">
    <text evidence="1">The sequence shown here is derived from an EMBL/GenBank/DDBJ whole genome shotgun (WGS) entry which is preliminary data.</text>
</comment>
<evidence type="ECO:0000313" key="1">
    <source>
        <dbReference type="EMBL" id="NDP48370.1"/>
    </source>
</evidence>
<feature type="non-terminal residue" evidence="1">
    <location>
        <position position="1"/>
    </location>
</feature>
<proteinExistence type="predicted"/>
<dbReference type="EMBL" id="JAAFGW010000108">
    <property type="protein sequence ID" value="NDP48370.1"/>
    <property type="molecule type" value="Genomic_DNA"/>
</dbReference>
<evidence type="ECO:0000313" key="2">
    <source>
        <dbReference type="Proteomes" id="UP000483432"/>
    </source>
</evidence>
<dbReference type="Proteomes" id="UP000483432">
    <property type="component" value="Unassembled WGS sequence"/>
</dbReference>